<organism evidence="7 8">
    <name type="scientific">Dreissena polymorpha</name>
    <name type="common">Zebra mussel</name>
    <name type="synonym">Mytilus polymorpha</name>
    <dbReference type="NCBI Taxonomy" id="45954"/>
    <lineage>
        <taxon>Eukaryota</taxon>
        <taxon>Metazoa</taxon>
        <taxon>Spiralia</taxon>
        <taxon>Lophotrochozoa</taxon>
        <taxon>Mollusca</taxon>
        <taxon>Bivalvia</taxon>
        <taxon>Autobranchia</taxon>
        <taxon>Heteroconchia</taxon>
        <taxon>Euheterodonta</taxon>
        <taxon>Imparidentia</taxon>
        <taxon>Neoheterodontei</taxon>
        <taxon>Myida</taxon>
        <taxon>Dreissenoidea</taxon>
        <taxon>Dreissenidae</taxon>
        <taxon>Dreissena</taxon>
    </lineage>
</organism>
<keyword evidence="4 5" id="KW-0472">Membrane</keyword>
<evidence type="ECO:0000256" key="5">
    <source>
        <dbReference type="SAM" id="Phobius"/>
    </source>
</evidence>
<keyword evidence="3 5" id="KW-1133">Transmembrane helix</keyword>
<evidence type="ECO:0000256" key="3">
    <source>
        <dbReference type="ARBA" id="ARBA00022989"/>
    </source>
</evidence>
<evidence type="ECO:0000259" key="6">
    <source>
        <dbReference type="Pfam" id="PF00520"/>
    </source>
</evidence>
<feature type="transmembrane region" description="Helical" evidence="5">
    <location>
        <begin position="28"/>
        <end position="48"/>
    </location>
</feature>
<feature type="domain" description="Ion transport" evidence="6">
    <location>
        <begin position="5"/>
        <end position="126"/>
    </location>
</feature>
<dbReference type="AlphaFoldDB" id="A0A9D3YZ32"/>
<keyword evidence="2 5" id="KW-0812">Transmembrane</keyword>
<evidence type="ECO:0000256" key="1">
    <source>
        <dbReference type="ARBA" id="ARBA00004141"/>
    </source>
</evidence>
<name>A0A9D3YZ32_DREPO</name>
<dbReference type="GO" id="GO:0008076">
    <property type="term" value="C:voltage-gated potassium channel complex"/>
    <property type="evidence" value="ECO:0007669"/>
    <property type="project" value="TreeGrafter"/>
</dbReference>
<feature type="non-terminal residue" evidence="7">
    <location>
        <position position="225"/>
    </location>
</feature>
<dbReference type="Gene3D" id="1.10.287.70">
    <property type="match status" value="1"/>
</dbReference>
<dbReference type="PANTHER" id="PTHR47735:SF9">
    <property type="entry name" value="POTASSIUM VOLTAGE-GATED CHANNEL SUBFAMILY KQT MEMBER 4-LIKE ISOFORM X1"/>
    <property type="match status" value="1"/>
</dbReference>
<reference evidence="7" key="1">
    <citation type="journal article" date="2019" name="bioRxiv">
        <title>The Genome of the Zebra Mussel, Dreissena polymorpha: A Resource for Invasive Species Research.</title>
        <authorList>
            <person name="McCartney M.A."/>
            <person name="Auch B."/>
            <person name="Kono T."/>
            <person name="Mallez S."/>
            <person name="Zhang Y."/>
            <person name="Obille A."/>
            <person name="Becker A."/>
            <person name="Abrahante J.E."/>
            <person name="Garbe J."/>
            <person name="Badalamenti J.P."/>
            <person name="Herman A."/>
            <person name="Mangelson H."/>
            <person name="Liachko I."/>
            <person name="Sullivan S."/>
            <person name="Sone E.D."/>
            <person name="Koren S."/>
            <person name="Silverstein K.A.T."/>
            <person name="Beckman K.B."/>
            <person name="Gohl D.M."/>
        </authorList>
    </citation>
    <scope>NUCLEOTIDE SEQUENCE</scope>
    <source>
        <strain evidence="7">Duluth1</strain>
        <tissue evidence="7">Whole animal</tissue>
    </source>
</reference>
<evidence type="ECO:0000313" key="8">
    <source>
        <dbReference type="Proteomes" id="UP000828390"/>
    </source>
</evidence>
<comment type="caution">
    <text evidence="7">The sequence shown here is derived from an EMBL/GenBank/DDBJ whole genome shotgun (WGS) entry which is preliminary data.</text>
</comment>
<protein>
    <recommendedName>
        <fullName evidence="6">Ion transport domain-containing protein</fullName>
    </recommendedName>
</protein>
<evidence type="ECO:0000256" key="4">
    <source>
        <dbReference type="ARBA" id="ARBA00023136"/>
    </source>
</evidence>
<proteinExistence type="predicted"/>
<keyword evidence="8" id="KW-1185">Reference proteome</keyword>
<dbReference type="SUPFAM" id="SSF81324">
    <property type="entry name" value="Voltage-gated potassium channels"/>
    <property type="match status" value="1"/>
</dbReference>
<dbReference type="Pfam" id="PF00520">
    <property type="entry name" value="Ion_trans"/>
    <property type="match status" value="1"/>
</dbReference>
<dbReference type="Proteomes" id="UP000828390">
    <property type="component" value="Unassembled WGS sequence"/>
</dbReference>
<feature type="transmembrane region" description="Helical" evidence="5">
    <location>
        <begin position="69"/>
        <end position="86"/>
    </location>
</feature>
<dbReference type="InterPro" id="IPR003937">
    <property type="entry name" value="K_chnl_volt-dep_KCNQ"/>
</dbReference>
<sequence length="225" mass="25927">CAVCIGAIILSTLSTIDTFETTMTQVVIYMEPILLVWLTVEYVTRIWASGCRSRYQGLNGRLKFAQRPLCIIDGIIIVSTVMVILVGSSSEMFAASTLRGLRFFQILRLVRMDRRAGTWKLLGSVVWAHRREDNGSVRPKTNHVTWTKADLKHQKRALLKLTQQDMASKYEETNMDRERRVVMEARARATTAARPARIHRSYRDETPEKLEILWTTKFPKHCRSK</sequence>
<comment type="subcellular location">
    <subcellularLocation>
        <location evidence="1">Membrane</location>
        <topology evidence="1">Multi-pass membrane protein</topology>
    </subcellularLocation>
</comment>
<dbReference type="GO" id="GO:0005249">
    <property type="term" value="F:voltage-gated potassium channel activity"/>
    <property type="evidence" value="ECO:0007669"/>
    <property type="project" value="InterPro"/>
</dbReference>
<dbReference type="EMBL" id="JAIWYP010000014">
    <property type="protein sequence ID" value="KAH3709768.1"/>
    <property type="molecule type" value="Genomic_DNA"/>
</dbReference>
<evidence type="ECO:0000256" key="2">
    <source>
        <dbReference type="ARBA" id="ARBA00022692"/>
    </source>
</evidence>
<evidence type="ECO:0000313" key="7">
    <source>
        <dbReference type="EMBL" id="KAH3709768.1"/>
    </source>
</evidence>
<reference evidence="7" key="2">
    <citation type="submission" date="2020-11" db="EMBL/GenBank/DDBJ databases">
        <authorList>
            <person name="McCartney M.A."/>
            <person name="Auch B."/>
            <person name="Kono T."/>
            <person name="Mallez S."/>
            <person name="Becker A."/>
            <person name="Gohl D.M."/>
            <person name="Silverstein K.A.T."/>
            <person name="Koren S."/>
            <person name="Bechman K.B."/>
            <person name="Herman A."/>
            <person name="Abrahante J.E."/>
            <person name="Garbe J."/>
        </authorList>
    </citation>
    <scope>NUCLEOTIDE SEQUENCE</scope>
    <source>
        <strain evidence="7">Duluth1</strain>
        <tissue evidence="7">Whole animal</tissue>
    </source>
</reference>
<dbReference type="PRINTS" id="PR01459">
    <property type="entry name" value="KCNQCHANNEL"/>
</dbReference>
<dbReference type="PANTHER" id="PTHR47735">
    <property type="entry name" value="POTASSIUM VOLTAGE-GATED CHANNEL SUBFAMILY KQT MEMBER 4"/>
    <property type="match status" value="1"/>
</dbReference>
<gene>
    <name evidence="7" type="ORF">DPMN_069232</name>
</gene>
<accession>A0A9D3YZ32</accession>
<dbReference type="InterPro" id="IPR005821">
    <property type="entry name" value="Ion_trans_dom"/>
</dbReference>